<dbReference type="Gene3D" id="2.40.320.10">
    <property type="entry name" value="Hypothetical Protein Pfu-838710-001"/>
    <property type="match status" value="1"/>
</dbReference>
<dbReference type="SUPFAM" id="SSF55154">
    <property type="entry name" value="CYTH-like phosphatases"/>
    <property type="match status" value="1"/>
</dbReference>
<dbReference type="InterPro" id="IPR039013">
    <property type="entry name" value="YgiF"/>
</dbReference>
<dbReference type="GO" id="GO:0050355">
    <property type="term" value="F:inorganic triphosphate phosphatase activity"/>
    <property type="evidence" value="ECO:0007669"/>
    <property type="project" value="InterPro"/>
</dbReference>
<feature type="domain" description="CYTH" evidence="1">
    <location>
        <begin position="2"/>
        <end position="204"/>
    </location>
</feature>
<dbReference type="Pfam" id="PF01928">
    <property type="entry name" value="CYTH"/>
    <property type="match status" value="1"/>
</dbReference>
<accession>I1DY57</accession>
<dbReference type="SMART" id="SM01118">
    <property type="entry name" value="CYTH"/>
    <property type="match status" value="1"/>
</dbReference>
<proteinExistence type="predicted"/>
<name>I1DY57_9GAMM</name>
<dbReference type="AlphaFoldDB" id="I1DY57"/>
<evidence type="ECO:0000313" key="3">
    <source>
        <dbReference type="Proteomes" id="UP000004374"/>
    </source>
</evidence>
<gene>
    <name evidence="2" type="ORF">RNAN_1974</name>
</gene>
<reference evidence="2 3" key="1">
    <citation type="journal article" date="2012" name="J. Bacteriol.">
        <title>Genome Sequence of the Protease-Producing Bacterium Rheinheimera nanhaiensis E407-8T, Isolated from Deep-Sea Sediment of the South China Sea.</title>
        <authorList>
            <person name="Zhang X.-Y."/>
            <person name="Zhang Y.-J."/>
            <person name="Qin Q.-L."/>
            <person name="Xie B.-B."/>
            <person name="Chen X.-L."/>
            <person name="Zhou B.-C."/>
            <person name="Zhang Y.-Z."/>
        </authorList>
    </citation>
    <scope>NUCLEOTIDE SEQUENCE [LARGE SCALE GENOMIC DNA]</scope>
    <source>
        <strain evidence="2 3">E407-8</strain>
    </source>
</reference>
<dbReference type="OrthoDB" id="3034217at2"/>
<dbReference type="RefSeq" id="WP_008221186.1">
    <property type="nucleotide sequence ID" value="NZ_BAFK01000009.1"/>
</dbReference>
<sequence length="315" mass="34601">MSTELELKFALPAAYLPQLISLLPQLAQVQHQAEQALHNAYFDTADNWFRRHDMGLRSRLKNGCYEQTIKLSGQQHGALQMRPEYNAPCATVLPLLADFPAHIWPANTDINVLQRELTELFRTDFIRHSWQLNTRDGSVVELAYDSGSIKAGGKQQAIAELELELLSGNGTALFSLARQLLVHLPLQAGWLSKAARGYLLRAGRSLALPAAVATEDSLNLQQQLTRYLSALQQAEACYPQQGVLALQVAAQSLQQLADTLGQAALSAQAAQAQQLAQQCAAGEPPFTANVYQLWLLDLSQYLYQQSGDGGQHDNG</sequence>
<dbReference type="PROSITE" id="PS51707">
    <property type="entry name" value="CYTH"/>
    <property type="match status" value="1"/>
</dbReference>
<dbReference type="GO" id="GO:0046872">
    <property type="term" value="F:metal ion binding"/>
    <property type="evidence" value="ECO:0007669"/>
    <property type="project" value="TreeGrafter"/>
</dbReference>
<organism evidence="2 3">
    <name type="scientific">Rheinheimera nanhaiensis E407-8</name>
    <dbReference type="NCBI Taxonomy" id="562729"/>
    <lineage>
        <taxon>Bacteria</taxon>
        <taxon>Pseudomonadati</taxon>
        <taxon>Pseudomonadota</taxon>
        <taxon>Gammaproteobacteria</taxon>
        <taxon>Chromatiales</taxon>
        <taxon>Chromatiaceae</taxon>
        <taxon>Rheinheimera</taxon>
    </lineage>
</organism>
<comment type="caution">
    <text evidence="2">The sequence shown here is derived from an EMBL/GenBank/DDBJ whole genome shotgun (WGS) entry which is preliminary data.</text>
</comment>
<dbReference type="Proteomes" id="UP000004374">
    <property type="component" value="Unassembled WGS sequence"/>
</dbReference>
<dbReference type="PANTHER" id="PTHR39569">
    <property type="entry name" value="INORGANIC TRIPHOSPHATASE"/>
    <property type="match status" value="1"/>
</dbReference>
<dbReference type="InterPro" id="IPR033469">
    <property type="entry name" value="CYTH-like_dom_sf"/>
</dbReference>
<dbReference type="EMBL" id="BAFK01000009">
    <property type="protein sequence ID" value="GAB58985.1"/>
    <property type="molecule type" value="Genomic_DNA"/>
</dbReference>
<dbReference type="PANTHER" id="PTHR39569:SF1">
    <property type="entry name" value="INORGANIC TRIPHOSPHATASE"/>
    <property type="match status" value="1"/>
</dbReference>
<dbReference type="InterPro" id="IPR023577">
    <property type="entry name" value="CYTH_domain"/>
</dbReference>
<keyword evidence="3" id="KW-1185">Reference proteome</keyword>
<evidence type="ECO:0000259" key="1">
    <source>
        <dbReference type="PROSITE" id="PS51707"/>
    </source>
</evidence>
<dbReference type="CDD" id="cd07756">
    <property type="entry name" value="CYTH-like_Pase_CHAD"/>
    <property type="match status" value="1"/>
</dbReference>
<dbReference type="STRING" id="562729.RNAN_1974"/>
<protein>
    <recommendedName>
        <fullName evidence="1">CYTH domain-containing protein</fullName>
    </recommendedName>
</protein>
<evidence type="ECO:0000313" key="2">
    <source>
        <dbReference type="EMBL" id="GAB58985.1"/>
    </source>
</evidence>